<accession>A0A375HDQ0</accession>
<reference evidence="2" key="1">
    <citation type="submission" date="2018-01" db="EMBL/GenBank/DDBJ databases">
        <authorList>
            <person name="Gaut B.S."/>
            <person name="Morton B.R."/>
            <person name="Clegg M.T."/>
            <person name="Duvall M.R."/>
        </authorList>
    </citation>
    <scope>NUCLEOTIDE SEQUENCE</scope>
    <source>
        <strain evidence="2">Cupriavidus taiwanensis STM 8555</strain>
    </source>
</reference>
<feature type="region of interest" description="Disordered" evidence="1">
    <location>
        <begin position="43"/>
        <end position="117"/>
    </location>
</feature>
<gene>
    <name evidence="2" type="ORF">CBM2612_P0381</name>
</gene>
<keyword evidence="2" id="KW-0614">Plasmid</keyword>
<feature type="compositionally biased region" description="Basic and acidic residues" evidence="1">
    <location>
        <begin position="67"/>
        <end position="79"/>
    </location>
</feature>
<protein>
    <submittedName>
        <fullName evidence="2">Uncharacterized protein</fullName>
    </submittedName>
</protein>
<feature type="compositionally biased region" description="Low complexity" evidence="1">
    <location>
        <begin position="100"/>
        <end position="111"/>
    </location>
</feature>
<name>A0A375HDQ0_9BURK</name>
<geneLocation type="plasmid" evidence="2">
    <name>I</name>
</geneLocation>
<proteinExistence type="predicted"/>
<organism evidence="2">
    <name type="scientific">Cupriavidus taiwanensis</name>
    <dbReference type="NCBI Taxonomy" id="164546"/>
    <lineage>
        <taxon>Bacteria</taxon>
        <taxon>Pseudomonadati</taxon>
        <taxon>Pseudomonadota</taxon>
        <taxon>Betaproteobacteria</taxon>
        <taxon>Burkholderiales</taxon>
        <taxon>Burkholderiaceae</taxon>
        <taxon>Cupriavidus</taxon>
    </lineage>
</organism>
<evidence type="ECO:0000256" key="1">
    <source>
        <dbReference type="SAM" id="MobiDB-lite"/>
    </source>
</evidence>
<feature type="region of interest" description="Disordered" evidence="1">
    <location>
        <begin position="1"/>
        <end position="29"/>
    </location>
</feature>
<dbReference type="EMBL" id="LT984809">
    <property type="protein sequence ID" value="SPD49036.1"/>
    <property type="molecule type" value="Genomic_DNA"/>
</dbReference>
<dbReference type="AlphaFoldDB" id="A0A375HDQ0"/>
<evidence type="ECO:0000313" key="2">
    <source>
        <dbReference type="EMBL" id="SPD49036.1"/>
    </source>
</evidence>
<sequence>MNPTPAAAAQVINSRLSDDRRSGARQRAGQVTAIAVTVDTGTQHRANNSSENARHNGVRRHHAAALRNRDWADPDDRDSSGNIQAQRFETPIGIRRSRLGGAASEVGAAKGKAGGTA</sequence>